<evidence type="ECO:0000256" key="6">
    <source>
        <dbReference type="ARBA" id="ARBA00022714"/>
    </source>
</evidence>
<keyword evidence="8 15" id="KW-0274">FAD</keyword>
<dbReference type="GO" id="GO:0044205">
    <property type="term" value="P:'de novo' UMP biosynthetic process"/>
    <property type="evidence" value="ECO:0007669"/>
    <property type="project" value="UniProtKB-UniRule"/>
</dbReference>
<dbReference type="InterPro" id="IPR050353">
    <property type="entry name" value="PyrK_electron_transfer"/>
</dbReference>
<keyword evidence="4 15" id="KW-0813">Transport</keyword>
<dbReference type="FunFam" id="2.10.240.10:FF:000001">
    <property type="entry name" value="Dihydroorotate dehydrogenase B (NAD(+)), electron transfer subunit"/>
    <property type="match status" value="1"/>
</dbReference>
<dbReference type="GO" id="GO:0046872">
    <property type="term" value="F:metal ion binding"/>
    <property type="evidence" value="ECO:0007669"/>
    <property type="project" value="UniProtKB-KW"/>
</dbReference>
<keyword evidence="20" id="KW-1185">Reference proteome</keyword>
<feature type="binding site" evidence="15 17">
    <location>
        <position position="244"/>
    </location>
    <ligand>
        <name>[2Fe-2S] cluster</name>
        <dbReference type="ChEBI" id="CHEBI:190135"/>
    </ligand>
</feature>
<keyword evidence="11 15" id="KW-0408">Iron</keyword>
<comment type="cofactor">
    <cofactor evidence="15 16">
        <name>FAD</name>
        <dbReference type="ChEBI" id="CHEBI:57692"/>
    </cofactor>
    <text evidence="15 16">Binds 1 FAD per subunit.</text>
</comment>
<dbReference type="InterPro" id="IPR012165">
    <property type="entry name" value="Cyt_c3_hydrogenase_gsu"/>
</dbReference>
<dbReference type="InterPro" id="IPR017938">
    <property type="entry name" value="Riboflavin_synthase-like_b-brl"/>
</dbReference>
<keyword evidence="10 15" id="KW-0249">Electron transport</keyword>
<evidence type="ECO:0000256" key="8">
    <source>
        <dbReference type="ARBA" id="ARBA00022827"/>
    </source>
</evidence>
<dbReference type="Pfam" id="PF10418">
    <property type="entry name" value="DHODB_Fe-S_bind"/>
    <property type="match status" value="1"/>
</dbReference>
<dbReference type="Pfam" id="PF00970">
    <property type="entry name" value="FAD_binding_6"/>
    <property type="match status" value="1"/>
</dbReference>
<evidence type="ECO:0000256" key="16">
    <source>
        <dbReference type="PIRSR" id="PIRSR006816-1"/>
    </source>
</evidence>
<evidence type="ECO:0000256" key="11">
    <source>
        <dbReference type="ARBA" id="ARBA00023004"/>
    </source>
</evidence>
<dbReference type="PRINTS" id="PR00409">
    <property type="entry name" value="PHDIOXRDTASE"/>
</dbReference>
<evidence type="ECO:0000256" key="1">
    <source>
        <dbReference type="ARBA" id="ARBA00004715"/>
    </source>
</evidence>
<evidence type="ECO:0000256" key="2">
    <source>
        <dbReference type="ARBA" id="ARBA00006422"/>
    </source>
</evidence>
<evidence type="ECO:0000259" key="18">
    <source>
        <dbReference type="PROSITE" id="PS51384"/>
    </source>
</evidence>
<dbReference type="PANTHER" id="PTHR43513">
    <property type="entry name" value="DIHYDROOROTATE DEHYDROGENASE B (NAD(+)), ELECTRON TRANSFER SUBUNIT"/>
    <property type="match status" value="1"/>
</dbReference>
<dbReference type="InterPro" id="IPR008333">
    <property type="entry name" value="Cbr1-like_FAD-bd_dom"/>
</dbReference>
<feature type="binding site" evidence="15 17">
    <location>
        <position position="228"/>
    </location>
    <ligand>
        <name>[2Fe-2S] cluster</name>
        <dbReference type="ChEBI" id="CHEBI:190135"/>
    </ligand>
</feature>
<dbReference type="GO" id="GO:0051537">
    <property type="term" value="F:2 iron, 2 sulfur cluster binding"/>
    <property type="evidence" value="ECO:0007669"/>
    <property type="project" value="UniProtKB-KW"/>
</dbReference>
<dbReference type="UniPathway" id="UPA00070">
    <property type="reaction ID" value="UER00945"/>
</dbReference>
<dbReference type="InterPro" id="IPR039261">
    <property type="entry name" value="FNR_nucleotide-bd"/>
</dbReference>
<keyword evidence="12 15" id="KW-0411">Iron-sulfur</keyword>
<comment type="function">
    <text evidence="15">Responsible for channeling the electrons from the oxidation of dihydroorotate from the FMN redox center in the PyrD type B subunit to the ultimate electron acceptor NAD(+).</text>
</comment>
<reference evidence="19 20" key="1">
    <citation type="submission" date="2019-09" db="EMBL/GenBank/DDBJ databases">
        <title>Draft genome sequence of Bacillus sp. JC-7.</title>
        <authorList>
            <person name="Tanaka N."/>
            <person name="Shiwa Y."/>
            <person name="Fujita N."/>
            <person name="Tanasupawat S."/>
        </authorList>
    </citation>
    <scope>NUCLEOTIDE SEQUENCE [LARGE SCALE GENOMIC DNA]</scope>
    <source>
        <strain evidence="19 20">JC-7</strain>
    </source>
</reference>
<comment type="cofactor">
    <cofactor evidence="15">
        <name>[2Fe-2S] cluster</name>
        <dbReference type="ChEBI" id="CHEBI:190135"/>
    </cofactor>
    <text evidence="15">Binds 1 [2Fe-2S] cluster per subunit.</text>
</comment>
<dbReference type="InterPro" id="IPR019480">
    <property type="entry name" value="Dihydroorotate_DH_Fe-S-bd"/>
</dbReference>
<dbReference type="CDD" id="cd06218">
    <property type="entry name" value="DHOD_e_trans"/>
    <property type="match status" value="1"/>
</dbReference>
<organism evidence="19 20">
    <name type="scientific">Weizmannia acidilactici</name>
    <dbReference type="NCBI Taxonomy" id="2607726"/>
    <lineage>
        <taxon>Bacteria</taxon>
        <taxon>Bacillati</taxon>
        <taxon>Bacillota</taxon>
        <taxon>Bacilli</taxon>
        <taxon>Bacillales</taxon>
        <taxon>Bacillaceae</taxon>
        <taxon>Heyndrickxia</taxon>
    </lineage>
</organism>
<sequence>MMQEQMVVKKHSSIAKDIYEMVLAGDLVRQIARPGQFIHIKVGSGIDPLLRRPISIAELDRDRCEITILYRAQGKGTKMMAEMNPGEKLDVLGPLGNGFPVDALRHGQKALLVGGGIGVPPLYELSKQLKARGVEVRHVLGFESAAHAFYIDQFSALAPTSVATVDGSRGTKGFVTDALAGDGWNFDCIYACGPAAMLRALETEYPGRRGFFSLEERMACGIGACYGCVCRTKNSPDNATKKVCSDGPVFEMGEVLI</sequence>
<dbReference type="Gene3D" id="2.40.30.10">
    <property type="entry name" value="Translation factors"/>
    <property type="match status" value="1"/>
</dbReference>
<dbReference type="PANTHER" id="PTHR43513:SF3">
    <property type="entry name" value="DIHYDROOROTATE DEHYDROGENASE B (NAD(+)), ELECTRON TRANSFER SUBUNIT-RELATED"/>
    <property type="match status" value="1"/>
</dbReference>
<accession>A0A5J4JG80</accession>
<dbReference type="NCBIfam" id="NF000799">
    <property type="entry name" value="PRK00054.1-4"/>
    <property type="match status" value="1"/>
</dbReference>
<evidence type="ECO:0000313" key="20">
    <source>
        <dbReference type="Proteomes" id="UP000391919"/>
    </source>
</evidence>
<proteinExistence type="inferred from homology"/>
<feature type="domain" description="FAD-binding FR-type" evidence="18">
    <location>
        <begin position="1"/>
        <end position="101"/>
    </location>
</feature>
<comment type="pathway">
    <text evidence="1 15">Pyrimidine metabolism; UMP biosynthesis via de novo pathway; orotate from (S)-dihydroorotate (NAD(+) route): step 1/1.</text>
</comment>
<dbReference type="SUPFAM" id="SSF52343">
    <property type="entry name" value="Ferredoxin reductase-like, C-terminal NADP-linked domain"/>
    <property type="match status" value="1"/>
</dbReference>
<evidence type="ECO:0000256" key="13">
    <source>
        <dbReference type="ARBA" id="ARBA00069792"/>
    </source>
</evidence>
<dbReference type="HAMAP" id="MF_01211">
    <property type="entry name" value="DHODB_Fe_S_bind"/>
    <property type="match status" value="1"/>
</dbReference>
<feature type="binding site" evidence="15 16">
    <location>
        <begin position="69"/>
        <end position="71"/>
    </location>
    <ligand>
        <name>FAD</name>
        <dbReference type="ChEBI" id="CHEBI:57692"/>
    </ligand>
</feature>
<evidence type="ECO:0000256" key="17">
    <source>
        <dbReference type="PIRSR" id="PIRSR006816-2"/>
    </source>
</evidence>
<dbReference type="InterPro" id="IPR037117">
    <property type="entry name" value="Dihydroorotate_DH_ele_sf"/>
</dbReference>
<dbReference type="EMBL" id="BKZQ01000020">
    <property type="protein sequence ID" value="GER70439.1"/>
    <property type="molecule type" value="Genomic_DNA"/>
</dbReference>
<comment type="cofactor">
    <cofactor evidence="17">
        <name>[2Fe-2S] cluster</name>
        <dbReference type="ChEBI" id="CHEBI:190135"/>
    </cofactor>
    <text evidence="17">Binds 1 [2Fe-2S] cluster per subunit.</text>
</comment>
<feature type="binding site" evidence="15 17">
    <location>
        <position position="220"/>
    </location>
    <ligand>
        <name>[2Fe-2S] cluster</name>
        <dbReference type="ChEBI" id="CHEBI:190135"/>
    </ligand>
</feature>
<keyword evidence="9 15" id="KW-0665">Pyrimidine biosynthesis</keyword>
<evidence type="ECO:0000256" key="12">
    <source>
        <dbReference type="ARBA" id="ARBA00023014"/>
    </source>
</evidence>
<keyword evidence="7 15" id="KW-0479">Metal-binding</keyword>
<evidence type="ECO:0000313" key="19">
    <source>
        <dbReference type="EMBL" id="GER70439.1"/>
    </source>
</evidence>
<dbReference type="GO" id="GO:0016491">
    <property type="term" value="F:oxidoreductase activity"/>
    <property type="evidence" value="ECO:0007669"/>
    <property type="project" value="InterPro"/>
</dbReference>
<name>A0A5J4JG80_9BACI</name>
<dbReference type="Gene3D" id="2.10.240.10">
    <property type="entry name" value="Dihydroorotate dehydrogenase, electron transfer subunit"/>
    <property type="match status" value="1"/>
</dbReference>
<dbReference type="RefSeq" id="WP_151681049.1">
    <property type="nucleotide sequence ID" value="NZ_BKZP01000001.1"/>
</dbReference>
<evidence type="ECO:0000256" key="7">
    <source>
        <dbReference type="ARBA" id="ARBA00022723"/>
    </source>
</evidence>
<dbReference type="GO" id="GO:0009055">
    <property type="term" value="F:electron transfer activity"/>
    <property type="evidence" value="ECO:0007669"/>
    <property type="project" value="UniProtKB-UniRule"/>
</dbReference>
<evidence type="ECO:0000256" key="9">
    <source>
        <dbReference type="ARBA" id="ARBA00022975"/>
    </source>
</evidence>
<gene>
    <name evidence="15 19" type="primary">pyrK</name>
    <name evidence="19" type="ORF">BpJC7_17420</name>
</gene>
<comment type="subunit">
    <text evidence="3 15">Heterotetramer of 2 PyrK and 2 PyrD type B subunits.</text>
</comment>
<keyword evidence="5 15" id="KW-0285">Flavoprotein</keyword>
<dbReference type="Gene3D" id="3.40.50.80">
    <property type="entry name" value="Nucleotide-binding domain of ferredoxin-NADP reductase (FNR) module"/>
    <property type="match status" value="1"/>
</dbReference>
<evidence type="ECO:0000256" key="5">
    <source>
        <dbReference type="ARBA" id="ARBA00022630"/>
    </source>
</evidence>
<dbReference type="InterPro" id="IPR017927">
    <property type="entry name" value="FAD-bd_FR_type"/>
</dbReference>
<keyword evidence="6 15" id="KW-0001">2Fe-2S</keyword>
<evidence type="ECO:0000256" key="10">
    <source>
        <dbReference type="ARBA" id="ARBA00022982"/>
    </source>
</evidence>
<evidence type="ECO:0000256" key="15">
    <source>
        <dbReference type="HAMAP-Rule" id="MF_01211"/>
    </source>
</evidence>
<dbReference type="SUPFAM" id="SSF63380">
    <property type="entry name" value="Riboflavin synthase domain-like"/>
    <property type="match status" value="1"/>
</dbReference>
<dbReference type="PROSITE" id="PS51384">
    <property type="entry name" value="FAD_FR"/>
    <property type="match status" value="1"/>
</dbReference>
<evidence type="ECO:0000256" key="4">
    <source>
        <dbReference type="ARBA" id="ARBA00022448"/>
    </source>
</evidence>
<feature type="binding site" evidence="15 16">
    <location>
        <begin position="52"/>
        <end position="55"/>
    </location>
    <ligand>
        <name>FAD</name>
        <dbReference type="ChEBI" id="CHEBI:57692"/>
    </ligand>
</feature>
<dbReference type="GO" id="GO:0050660">
    <property type="term" value="F:flavin adenine dinucleotide binding"/>
    <property type="evidence" value="ECO:0007669"/>
    <property type="project" value="InterPro"/>
</dbReference>
<protein>
    <recommendedName>
        <fullName evidence="13 15">Dihydroorotate dehydrogenase B (NAD(+)), electron transfer subunit</fullName>
    </recommendedName>
    <alternativeName>
        <fullName evidence="14 15">Dihydroorotate oxidase B, electron transfer subunit</fullName>
    </alternativeName>
</protein>
<feature type="binding site" evidence="15 17">
    <location>
        <position position="225"/>
    </location>
    <ligand>
        <name>[2Fe-2S] cluster</name>
        <dbReference type="ChEBI" id="CHEBI:190135"/>
    </ligand>
</feature>
<comment type="similarity">
    <text evidence="2 15">Belongs to the PyrK family.</text>
</comment>
<feature type="binding site" evidence="15 16">
    <location>
        <begin position="76"/>
        <end position="77"/>
    </location>
    <ligand>
        <name>FAD</name>
        <dbReference type="ChEBI" id="CHEBI:57692"/>
    </ligand>
</feature>
<dbReference type="PIRSF" id="PIRSF006816">
    <property type="entry name" value="Cyc3_hyd_g"/>
    <property type="match status" value="1"/>
</dbReference>
<dbReference type="Proteomes" id="UP000391919">
    <property type="component" value="Unassembled WGS sequence"/>
</dbReference>
<dbReference type="InterPro" id="IPR023455">
    <property type="entry name" value="Dihydroorotate_DHASE_ETsu"/>
</dbReference>
<evidence type="ECO:0000256" key="3">
    <source>
        <dbReference type="ARBA" id="ARBA00011669"/>
    </source>
</evidence>
<evidence type="ECO:0000256" key="14">
    <source>
        <dbReference type="ARBA" id="ARBA00082223"/>
    </source>
</evidence>
<dbReference type="AlphaFoldDB" id="A0A5J4JG80"/>
<comment type="caution">
    <text evidence="19">The sequence shown here is derived from an EMBL/GenBank/DDBJ whole genome shotgun (WGS) entry which is preliminary data.</text>
</comment>